<feature type="domain" description="ATP-grasp" evidence="10">
    <location>
        <begin position="12"/>
        <end position="77"/>
    </location>
</feature>
<dbReference type="NCBIfam" id="TIGR00878">
    <property type="entry name" value="purM"/>
    <property type="match status" value="1"/>
</dbReference>
<evidence type="ECO:0000259" key="10">
    <source>
        <dbReference type="PROSITE" id="PS50975"/>
    </source>
</evidence>
<dbReference type="SUPFAM" id="SSF55326">
    <property type="entry name" value="PurM N-terminal domain-like"/>
    <property type="match status" value="1"/>
</dbReference>
<dbReference type="GO" id="GO:0005524">
    <property type="term" value="F:ATP binding"/>
    <property type="evidence" value="ECO:0007669"/>
    <property type="project" value="UniProtKB-UniRule"/>
</dbReference>
<comment type="caution">
    <text evidence="11">The sequence shown here is derived from an EMBL/GenBank/DDBJ whole genome shotgun (WGS) entry which is preliminary data.</text>
</comment>
<dbReference type="SUPFAM" id="SSF53328">
    <property type="entry name" value="Formyltransferase"/>
    <property type="match status" value="1"/>
</dbReference>
<dbReference type="SMART" id="SM01209">
    <property type="entry name" value="GARS_A"/>
    <property type="match status" value="1"/>
</dbReference>
<dbReference type="Gene3D" id="3.90.650.10">
    <property type="entry name" value="PurM-like C-terminal domain"/>
    <property type="match status" value="1"/>
</dbReference>
<sequence length="759" mass="81255">MSDTELQFVKDNIIQKTVDGLRKEDRKYVGVLYAGLMLTKDGPKVLEFNCRFGDPETQSILPLMTSDLYEACRACVDGTLKDHQPQFDQHQTTLGVVVVSGGYPGSYKKGLEIKGIPEAEAHGLMVFHAGTALKDGKVVTSGGRVLAVVAIDTDLLTASQRAEAGAAQIQFEGSFFRSDIGFRVLKSTPTESSTTLSYKDAGVDIAAGNKLVQDIKPMAASTHREGCLSSLGLFGALFDVKAAGYQDPILVSGTDGVGTKLKVAHAVGKHDTIGIDLVAMCVNDILAHGAEPLFFLDYFATGKLKVSMTADVVKGISEGCRQAGCALVGGETAEMPGMYAGEDYDVAGFAVGAVERSQMLPRTSEVHMDNAVIGLASSGLHSNGFSLVRKLVERQGLQFDGLSPFKTGNSLGYDLLVPTKIYVKSLLPLMKEGKIKAFAHITGGGLIENIPRVLPDDLEVRLDAKSWFIPPVFGWITETGNVAPTEMARTFNCGIGGVLIVSKIYMQEVIDRLNASGEKAMVIGVVEKRTGVEQVKIKHLAGALVQSWKKLPGVTAKKKVAVLISGSGTNLQALIDHTKNPAIKSAAEITLVISNKAGVKGLERAQKAGIQTQVINHKNYKSRDAFDAAVHDVLMSAGIEIVCLAGFMRILTGGFVSKWQGKMLNIHPSLLPSFKGANAHKLVLEAGVRVSGCTVHFVAEEVDAGAIITQESVPVYPSDTEQTLAERVHTVEHRAYPAALELVASERIELQEDGKLLWK</sequence>
<dbReference type="Gene3D" id="3.30.470.20">
    <property type="entry name" value="ATP-grasp fold, B domain"/>
    <property type="match status" value="1"/>
</dbReference>
<keyword evidence="6" id="KW-0658">Purine biosynthesis</keyword>
<keyword evidence="5 9" id="KW-0547">Nucleotide-binding</keyword>
<keyword evidence="8" id="KW-0464">Manganese</keyword>
<dbReference type="NCBIfam" id="TIGR00639">
    <property type="entry name" value="PurN"/>
    <property type="match status" value="1"/>
</dbReference>
<dbReference type="InterPro" id="IPR001555">
    <property type="entry name" value="GART_AS"/>
</dbReference>
<dbReference type="Pfam" id="PF02769">
    <property type="entry name" value="AIRS_C"/>
    <property type="match status" value="1"/>
</dbReference>
<dbReference type="InterPro" id="IPR004607">
    <property type="entry name" value="GART"/>
</dbReference>
<keyword evidence="4" id="KW-0808">Transferase</keyword>
<keyword evidence="12" id="KW-1185">Reference proteome</keyword>
<organism evidence="11 12">
    <name type="scientific">Batillaria attramentaria</name>
    <dbReference type="NCBI Taxonomy" id="370345"/>
    <lineage>
        <taxon>Eukaryota</taxon>
        <taxon>Metazoa</taxon>
        <taxon>Spiralia</taxon>
        <taxon>Lophotrochozoa</taxon>
        <taxon>Mollusca</taxon>
        <taxon>Gastropoda</taxon>
        <taxon>Caenogastropoda</taxon>
        <taxon>Sorbeoconcha</taxon>
        <taxon>Cerithioidea</taxon>
        <taxon>Batillariidae</taxon>
        <taxon>Batillaria</taxon>
    </lineage>
</organism>
<dbReference type="HAMAP" id="MF_00741">
    <property type="entry name" value="AIRS"/>
    <property type="match status" value="1"/>
</dbReference>
<dbReference type="InterPro" id="IPR011761">
    <property type="entry name" value="ATP-grasp"/>
</dbReference>
<dbReference type="PROSITE" id="PS50975">
    <property type="entry name" value="ATP_GRASP"/>
    <property type="match status" value="1"/>
</dbReference>
<dbReference type="FunFam" id="3.40.50.170:FF:000006">
    <property type="entry name" value="Trifunctional purine biosynthetic protein adenosine-3"/>
    <property type="match status" value="1"/>
</dbReference>
<dbReference type="InterPro" id="IPR020560">
    <property type="entry name" value="PRibGlycinamide_synth_C-dom"/>
</dbReference>
<dbReference type="HAMAP" id="MF_01930">
    <property type="entry name" value="PurN"/>
    <property type="match status" value="1"/>
</dbReference>
<accession>A0ABD0LEW2</accession>
<dbReference type="SUPFAM" id="SSF56059">
    <property type="entry name" value="Glutathione synthetase ATP-binding domain-like"/>
    <property type="match status" value="1"/>
</dbReference>
<dbReference type="PANTHER" id="PTHR10520">
    <property type="entry name" value="TRIFUNCTIONAL PURINE BIOSYNTHETIC PROTEIN ADENOSINE-3-RELATED"/>
    <property type="match status" value="1"/>
</dbReference>
<evidence type="ECO:0000256" key="6">
    <source>
        <dbReference type="ARBA" id="ARBA00022755"/>
    </source>
</evidence>
<dbReference type="InterPro" id="IPR002376">
    <property type="entry name" value="Formyl_transf_N"/>
</dbReference>
<dbReference type="InterPro" id="IPR036921">
    <property type="entry name" value="PurM-like_N_sf"/>
</dbReference>
<gene>
    <name evidence="11" type="ORF">BaRGS_00010860</name>
</gene>
<comment type="pathway">
    <text evidence="2">Purine metabolism; IMP biosynthesis via de novo pathway; N(2)-formyl-N(1)-(5-phospho-D-ribosyl)glycinamide from N(1)-(5-phospho-D-ribosyl)glycinamide (10-formyl THF route): step 1/1.</text>
</comment>
<dbReference type="InterPro" id="IPR011054">
    <property type="entry name" value="Rudment_hybrid_motif"/>
</dbReference>
<dbReference type="CDD" id="cd08645">
    <property type="entry name" value="FMT_core_GART"/>
    <property type="match status" value="1"/>
</dbReference>
<evidence type="ECO:0000256" key="4">
    <source>
        <dbReference type="ARBA" id="ARBA00022679"/>
    </source>
</evidence>
<dbReference type="InterPro" id="IPR020559">
    <property type="entry name" value="PRibGlycinamide_synth_CS"/>
</dbReference>
<dbReference type="SUPFAM" id="SSF56042">
    <property type="entry name" value="PurM C-terminal domain-like"/>
    <property type="match status" value="1"/>
</dbReference>
<evidence type="ECO:0000256" key="9">
    <source>
        <dbReference type="PROSITE-ProRule" id="PRU00409"/>
    </source>
</evidence>
<evidence type="ECO:0000313" key="12">
    <source>
        <dbReference type="Proteomes" id="UP001519460"/>
    </source>
</evidence>
<evidence type="ECO:0000256" key="8">
    <source>
        <dbReference type="ARBA" id="ARBA00023211"/>
    </source>
</evidence>
<dbReference type="InterPro" id="IPR036477">
    <property type="entry name" value="Formyl_transf_N_sf"/>
</dbReference>
<dbReference type="InterPro" id="IPR020561">
    <property type="entry name" value="PRibGlycinamid_synth_ATP-grasp"/>
</dbReference>
<proteinExistence type="inferred from homology"/>
<evidence type="ECO:0000256" key="2">
    <source>
        <dbReference type="ARBA" id="ARBA00005054"/>
    </source>
</evidence>
<evidence type="ECO:0000256" key="1">
    <source>
        <dbReference type="ARBA" id="ARBA00004686"/>
    </source>
</evidence>
<dbReference type="Pfam" id="PF02843">
    <property type="entry name" value="GARS_C"/>
    <property type="match status" value="1"/>
</dbReference>
<dbReference type="FunFam" id="3.90.600.10:FF:000001">
    <property type="entry name" value="Trifunctional purine biosynthetic protein adenosine-3"/>
    <property type="match status" value="1"/>
</dbReference>
<dbReference type="InterPro" id="IPR036676">
    <property type="entry name" value="PurM-like_C_sf"/>
</dbReference>
<dbReference type="Gene3D" id="3.30.1330.10">
    <property type="entry name" value="PurM-like, N-terminal domain"/>
    <property type="match status" value="1"/>
</dbReference>
<keyword evidence="7 9" id="KW-0067">ATP-binding</keyword>
<dbReference type="InterPro" id="IPR004733">
    <property type="entry name" value="PurM_cligase"/>
</dbReference>
<name>A0ABD0LEW2_9CAEN</name>
<dbReference type="InterPro" id="IPR010918">
    <property type="entry name" value="PurM-like_C_dom"/>
</dbReference>
<dbReference type="Proteomes" id="UP001519460">
    <property type="component" value="Unassembled WGS sequence"/>
</dbReference>
<dbReference type="Gene3D" id="3.90.600.10">
    <property type="entry name" value="Phosphoribosylglycinamide synthetase, C-terminal domain"/>
    <property type="match status" value="1"/>
</dbReference>
<dbReference type="EMBL" id="JACVVK020000054">
    <property type="protein sequence ID" value="KAK7497989.1"/>
    <property type="molecule type" value="Genomic_DNA"/>
</dbReference>
<dbReference type="Gene3D" id="3.40.50.170">
    <property type="entry name" value="Formyl transferase, N-terminal domain"/>
    <property type="match status" value="1"/>
</dbReference>
<dbReference type="Pfam" id="PF00586">
    <property type="entry name" value="AIRS"/>
    <property type="match status" value="1"/>
</dbReference>
<dbReference type="Pfam" id="PF00551">
    <property type="entry name" value="Formyl_trans_N"/>
    <property type="match status" value="1"/>
</dbReference>
<dbReference type="InterPro" id="IPR037123">
    <property type="entry name" value="PRibGlycinamide_synth_C_sf"/>
</dbReference>
<protein>
    <recommendedName>
        <fullName evidence="10">ATP-grasp domain-containing protein</fullName>
    </recommendedName>
</protein>
<dbReference type="PROSITE" id="PS00184">
    <property type="entry name" value="GARS"/>
    <property type="match status" value="1"/>
</dbReference>
<dbReference type="GO" id="GO:0016874">
    <property type="term" value="F:ligase activity"/>
    <property type="evidence" value="ECO:0007669"/>
    <property type="project" value="UniProtKB-KW"/>
</dbReference>
<keyword evidence="3" id="KW-0436">Ligase</keyword>
<dbReference type="AlphaFoldDB" id="A0ABD0LEW2"/>
<dbReference type="PANTHER" id="PTHR10520:SF12">
    <property type="entry name" value="TRIFUNCTIONAL PURINE BIOSYNTHETIC PROTEIN ADENOSINE-3"/>
    <property type="match status" value="1"/>
</dbReference>
<evidence type="ECO:0000256" key="7">
    <source>
        <dbReference type="ARBA" id="ARBA00022840"/>
    </source>
</evidence>
<dbReference type="GO" id="GO:0006164">
    <property type="term" value="P:purine nucleotide biosynthetic process"/>
    <property type="evidence" value="ECO:0007669"/>
    <property type="project" value="UniProtKB-KW"/>
</dbReference>
<dbReference type="FunFam" id="3.90.650.10:FF:000019">
    <property type="entry name" value="Trifunctional purine biosynthetic protein adenosine-3"/>
    <property type="match status" value="1"/>
</dbReference>
<dbReference type="SUPFAM" id="SSF51246">
    <property type="entry name" value="Rudiment single hybrid motif"/>
    <property type="match status" value="1"/>
</dbReference>
<reference evidence="11 12" key="1">
    <citation type="journal article" date="2023" name="Sci. Data">
        <title>Genome assembly of the Korean intertidal mud-creeper Batillaria attramentaria.</title>
        <authorList>
            <person name="Patra A.K."/>
            <person name="Ho P.T."/>
            <person name="Jun S."/>
            <person name="Lee S.J."/>
            <person name="Kim Y."/>
            <person name="Won Y.J."/>
        </authorList>
    </citation>
    <scope>NUCLEOTIDE SEQUENCE [LARGE SCALE GENOMIC DNA]</scope>
    <source>
        <strain evidence="11">Wonlab-2016</strain>
    </source>
</reference>
<dbReference type="FunFam" id="3.30.1330.10:FF:000001">
    <property type="entry name" value="Phosphoribosylformylglycinamidine cyclo-ligase"/>
    <property type="match status" value="1"/>
</dbReference>
<comment type="pathway">
    <text evidence="1">Purine metabolism; IMP biosynthesis via de novo pathway; 5-amino-1-(5-phospho-D-ribosyl)imidazole from N(2)-formyl-N(1)-(5-phospho-D-ribosyl)glycinamide: step 2/2.</text>
</comment>
<dbReference type="SMART" id="SM01210">
    <property type="entry name" value="GARS_C"/>
    <property type="match status" value="1"/>
</dbReference>
<dbReference type="Pfam" id="PF01071">
    <property type="entry name" value="GARS_A"/>
    <property type="match status" value="1"/>
</dbReference>
<dbReference type="GO" id="GO:0016740">
    <property type="term" value="F:transferase activity"/>
    <property type="evidence" value="ECO:0007669"/>
    <property type="project" value="UniProtKB-KW"/>
</dbReference>
<dbReference type="InterPro" id="IPR016188">
    <property type="entry name" value="PurM-like_N"/>
</dbReference>
<evidence type="ECO:0000256" key="3">
    <source>
        <dbReference type="ARBA" id="ARBA00022598"/>
    </source>
</evidence>
<dbReference type="PROSITE" id="PS00373">
    <property type="entry name" value="GART"/>
    <property type="match status" value="1"/>
</dbReference>
<dbReference type="CDD" id="cd02196">
    <property type="entry name" value="PurM"/>
    <property type="match status" value="1"/>
</dbReference>
<evidence type="ECO:0000256" key="5">
    <source>
        <dbReference type="ARBA" id="ARBA00022741"/>
    </source>
</evidence>
<evidence type="ECO:0000313" key="11">
    <source>
        <dbReference type="EMBL" id="KAK7497989.1"/>
    </source>
</evidence>